<protein>
    <submittedName>
        <fullName evidence="3">Uncharacterized protein</fullName>
    </submittedName>
</protein>
<dbReference type="AlphaFoldDB" id="A0A139H089"/>
<feature type="coiled-coil region" evidence="1">
    <location>
        <begin position="252"/>
        <end position="307"/>
    </location>
</feature>
<organism evidence="3 4">
    <name type="scientific">Pseudocercospora eumusae</name>
    <dbReference type="NCBI Taxonomy" id="321146"/>
    <lineage>
        <taxon>Eukaryota</taxon>
        <taxon>Fungi</taxon>
        <taxon>Dikarya</taxon>
        <taxon>Ascomycota</taxon>
        <taxon>Pezizomycotina</taxon>
        <taxon>Dothideomycetes</taxon>
        <taxon>Dothideomycetidae</taxon>
        <taxon>Mycosphaerellales</taxon>
        <taxon>Mycosphaerellaceae</taxon>
        <taxon>Pseudocercospora</taxon>
    </lineage>
</organism>
<keyword evidence="4" id="KW-1185">Reference proteome</keyword>
<feature type="compositionally biased region" description="Acidic residues" evidence="2">
    <location>
        <begin position="113"/>
        <end position="123"/>
    </location>
</feature>
<comment type="caution">
    <text evidence="3">The sequence shown here is derived from an EMBL/GenBank/DDBJ whole genome shotgun (WGS) entry which is preliminary data.</text>
</comment>
<dbReference type="EMBL" id="LFZN01000195">
    <property type="protein sequence ID" value="KXS95875.1"/>
    <property type="molecule type" value="Genomic_DNA"/>
</dbReference>
<feature type="compositionally biased region" description="Low complexity" evidence="2">
    <location>
        <begin position="228"/>
        <end position="242"/>
    </location>
</feature>
<name>A0A139H089_9PEZI</name>
<accession>A0A139H089</accession>
<feature type="compositionally biased region" description="Basic and acidic residues" evidence="2">
    <location>
        <begin position="124"/>
        <end position="137"/>
    </location>
</feature>
<evidence type="ECO:0000256" key="1">
    <source>
        <dbReference type="SAM" id="Coils"/>
    </source>
</evidence>
<feature type="compositionally biased region" description="Polar residues" evidence="2">
    <location>
        <begin position="204"/>
        <end position="218"/>
    </location>
</feature>
<gene>
    <name evidence="3" type="ORF">AC578_9947</name>
</gene>
<feature type="region of interest" description="Disordered" evidence="2">
    <location>
        <begin position="110"/>
        <end position="242"/>
    </location>
</feature>
<reference evidence="3 4" key="1">
    <citation type="submission" date="2015-07" db="EMBL/GenBank/DDBJ databases">
        <title>Comparative genomics of the Sigatoka disease complex on banana suggests a link between parallel evolutionary changes in Pseudocercospora fijiensis and Pseudocercospora eumusae and increased virulence on the banana host.</title>
        <authorList>
            <person name="Chang T.-C."/>
            <person name="Salvucci A."/>
            <person name="Crous P.W."/>
            <person name="Stergiopoulos I."/>
        </authorList>
    </citation>
    <scope>NUCLEOTIDE SEQUENCE [LARGE SCALE GENOMIC DNA]</scope>
    <source>
        <strain evidence="3 4">CBS 114824</strain>
    </source>
</reference>
<proteinExistence type="predicted"/>
<evidence type="ECO:0000313" key="4">
    <source>
        <dbReference type="Proteomes" id="UP000070133"/>
    </source>
</evidence>
<evidence type="ECO:0000313" key="3">
    <source>
        <dbReference type="EMBL" id="KXS95875.1"/>
    </source>
</evidence>
<sequence>MPTQYNWTQIAQFYIDHNLSGTQPLSPTHWQELQSLTPAPWVPAPTGPRALQNFCKAAARNIHPEKISVLEVDGVDGRVVWKLPRGFRVPEVKDAYMPSKALAESVFVVGEEGKEEEGEEGEEGEGREGEEYERESGGGDDEDDEEVVRHQWHRTRVDSHVLVPGYPSPSPSATTSRIPSSPPLPTQPVVSCARQRHAQRQRQPPKQASHSSPSSQINPRHPTPNIAPRPSSSLLPHPHRSAPTTLTLDTLLHLLEHDLKTAQATIQQQRDEIARLRRGNLRFEAMLAELVRILVRREEDRERLERARRSVR</sequence>
<evidence type="ECO:0000256" key="2">
    <source>
        <dbReference type="SAM" id="MobiDB-lite"/>
    </source>
</evidence>
<dbReference type="Proteomes" id="UP000070133">
    <property type="component" value="Unassembled WGS sequence"/>
</dbReference>
<keyword evidence="1" id="KW-0175">Coiled coil</keyword>